<dbReference type="AlphaFoldDB" id="A0A9N9V479"/>
<gene>
    <name evidence="2" type="ORF">CRHIZ90672A_00000819</name>
</gene>
<comment type="caution">
    <text evidence="2">The sequence shown here is derived from an EMBL/GenBank/DDBJ whole genome shotgun (WGS) entry which is preliminary data.</text>
</comment>
<accession>A0A9N9V479</accession>
<feature type="compositionally biased region" description="Basic residues" evidence="1">
    <location>
        <begin position="57"/>
        <end position="69"/>
    </location>
</feature>
<organism evidence="2 3">
    <name type="scientific">Clonostachys rhizophaga</name>
    <dbReference type="NCBI Taxonomy" id="160324"/>
    <lineage>
        <taxon>Eukaryota</taxon>
        <taxon>Fungi</taxon>
        <taxon>Dikarya</taxon>
        <taxon>Ascomycota</taxon>
        <taxon>Pezizomycotina</taxon>
        <taxon>Sordariomycetes</taxon>
        <taxon>Hypocreomycetidae</taxon>
        <taxon>Hypocreales</taxon>
        <taxon>Bionectriaceae</taxon>
        <taxon>Clonostachys</taxon>
    </lineage>
</organism>
<keyword evidence="3" id="KW-1185">Reference proteome</keyword>
<reference evidence="2" key="1">
    <citation type="submission" date="2021-10" db="EMBL/GenBank/DDBJ databases">
        <authorList>
            <person name="Piombo E."/>
        </authorList>
    </citation>
    <scope>NUCLEOTIDE SEQUENCE</scope>
</reference>
<proteinExistence type="predicted"/>
<name>A0A9N9V479_9HYPO</name>
<protein>
    <submittedName>
        <fullName evidence="2">Uncharacterized protein</fullName>
    </submittedName>
</protein>
<evidence type="ECO:0000256" key="1">
    <source>
        <dbReference type="SAM" id="MobiDB-lite"/>
    </source>
</evidence>
<dbReference type="OrthoDB" id="5152521at2759"/>
<dbReference type="Proteomes" id="UP000696573">
    <property type="component" value="Unassembled WGS sequence"/>
</dbReference>
<dbReference type="EMBL" id="CABFNQ020000444">
    <property type="protein sequence ID" value="CAH0014979.1"/>
    <property type="molecule type" value="Genomic_DNA"/>
</dbReference>
<evidence type="ECO:0000313" key="3">
    <source>
        <dbReference type="Proteomes" id="UP000696573"/>
    </source>
</evidence>
<sequence>MNTSREPPGPRYQGPGPPGFPYQEHFGVPSCSPPEYQQKDDYFNAVPNFERRLNTPLKRKDRVKKVRVGKSRDELYSHTPPPDDYQLGELDRSFTFPMQPPSEGPKIKETPRHRVEARVVERPFSWINTEATTPEVTSLHELEDEVVEVPHMDPMAESPPEEDGMPSRWVQVTDAQYLLLKDFQEFQERQRKTFYQHANAHIWPHGSPESDTIPAFYSSVVARAEGSSASAEVRSLVNLKNRSAEIAARRAGTVYGA</sequence>
<feature type="region of interest" description="Disordered" evidence="1">
    <location>
        <begin position="54"/>
        <end position="111"/>
    </location>
</feature>
<feature type="region of interest" description="Disordered" evidence="1">
    <location>
        <begin position="1"/>
        <end position="40"/>
    </location>
</feature>
<evidence type="ECO:0000313" key="2">
    <source>
        <dbReference type="EMBL" id="CAH0014979.1"/>
    </source>
</evidence>
<feature type="compositionally biased region" description="Pro residues" evidence="1">
    <location>
        <begin position="7"/>
        <end position="20"/>
    </location>
</feature>